<comment type="caution">
    <text evidence="6">The sequence shown here is derived from an EMBL/GenBank/DDBJ whole genome shotgun (WGS) entry which is preliminary data.</text>
</comment>
<keyword evidence="7" id="KW-1185">Reference proteome</keyword>
<keyword evidence="4" id="KW-0175">Coiled coil</keyword>
<dbReference type="Proteomes" id="UP001497623">
    <property type="component" value="Unassembled WGS sequence"/>
</dbReference>
<dbReference type="AlphaFoldDB" id="A0AAV2Q778"/>
<feature type="non-terminal residue" evidence="6">
    <location>
        <position position="1"/>
    </location>
</feature>
<organism evidence="6 7">
    <name type="scientific">Meganyctiphanes norvegica</name>
    <name type="common">Northern krill</name>
    <name type="synonym">Thysanopoda norvegica</name>
    <dbReference type="NCBI Taxonomy" id="48144"/>
    <lineage>
        <taxon>Eukaryota</taxon>
        <taxon>Metazoa</taxon>
        <taxon>Ecdysozoa</taxon>
        <taxon>Arthropoda</taxon>
        <taxon>Crustacea</taxon>
        <taxon>Multicrustacea</taxon>
        <taxon>Malacostraca</taxon>
        <taxon>Eumalacostraca</taxon>
        <taxon>Eucarida</taxon>
        <taxon>Euphausiacea</taxon>
        <taxon>Euphausiidae</taxon>
        <taxon>Meganyctiphanes</taxon>
    </lineage>
</organism>
<dbReference type="Gene3D" id="3.30.160.60">
    <property type="entry name" value="Classic Zinc Finger"/>
    <property type="match status" value="1"/>
</dbReference>
<evidence type="ECO:0000259" key="5">
    <source>
        <dbReference type="PROSITE" id="PS50089"/>
    </source>
</evidence>
<name>A0AAV2Q778_MEGNR</name>
<dbReference type="GO" id="GO:0008270">
    <property type="term" value="F:zinc ion binding"/>
    <property type="evidence" value="ECO:0007669"/>
    <property type="project" value="UniProtKB-KW"/>
</dbReference>
<reference evidence="6 7" key="1">
    <citation type="submission" date="2024-05" db="EMBL/GenBank/DDBJ databases">
        <authorList>
            <person name="Wallberg A."/>
        </authorList>
    </citation>
    <scope>NUCLEOTIDE SEQUENCE [LARGE SCALE GENOMIC DNA]</scope>
</reference>
<proteinExistence type="predicted"/>
<evidence type="ECO:0000256" key="4">
    <source>
        <dbReference type="SAM" id="Coils"/>
    </source>
</evidence>
<feature type="non-terminal residue" evidence="6">
    <location>
        <position position="423"/>
    </location>
</feature>
<accession>A0AAV2Q778</accession>
<keyword evidence="1 3" id="KW-0863">Zinc-finger</keyword>
<dbReference type="InterPro" id="IPR001841">
    <property type="entry name" value="Znf_RING"/>
</dbReference>
<keyword evidence="1 3" id="KW-0479">Metal-binding</keyword>
<keyword evidence="2" id="KW-0862">Zinc</keyword>
<feature type="domain" description="RING-type" evidence="5">
    <location>
        <begin position="5"/>
        <end position="48"/>
    </location>
</feature>
<dbReference type="PROSITE" id="PS50089">
    <property type="entry name" value="ZF_RING_2"/>
    <property type="match status" value="1"/>
</dbReference>
<dbReference type="Gene3D" id="3.30.40.10">
    <property type="entry name" value="Zinc/RING finger domain, C3HC4 (zinc finger)"/>
    <property type="match status" value="1"/>
</dbReference>
<dbReference type="EMBL" id="CAXKWB010004031">
    <property type="protein sequence ID" value="CAL4071710.1"/>
    <property type="molecule type" value="Genomic_DNA"/>
</dbReference>
<dbReference type="InterPro" id="IPR047153">
    <property type="entry name" value="TRIM45/56/19-like"/>
</dbReference>
<evidence type="ECO:0000256" key="2">
    <source>
        <dbReference type="ARBA" id="ARBA00022833"/>
    </source>
</evidence>
<sequence length="423" mass="48633">ASRECPTCLEQYDHRDHRVRMVQCGHSQCTACLRAQFMNGRITCCTCRATHTYQSVDSIPINYIAENMKEEMDKLKNQEAAPLALPKLHKGICEEHASYNLFWCNTHHKWICSHCSVTEHPRGECEVIAIRKQFEKDKVSTKSKIYEQIKQLLDTKNNVDFSIDEVGKQKKEENKNIKKMKEEMEELKKQIVLKESYVSVLHTQHTKLQAITQECEEKKSKLEKVLDHFDHVSTFKELSVENTNTESLINVIVNWRKGLNEDKDLSQLSKTNLPKMLEHLKKTTNPQEKKTIMNDAKKVLLQRLKKTKVSVKKEIGNSTYFSSIEERQGCIVVNSLQNNRSLATDSSVFEYDDVMRLTTRPPSAFLQLSHHGTNLGCLHIRLDGLPGCVQQYQELATGSSGRGSYRGARFGWIYNKGEPGERV</sequence>
<feature type="coiled-coil region" evidence="4">
    <location>
        <begin position="163"/>
        <end position="228"/>
    </location>
</feature>
<evidence type="ECO:0000256" key="1">
    <source>
        <dbReference type="ARBA" id="ARBA00022771"/>
    </source>
</evidence>
<dbReference type="SUPFAM" id="SSF57845">
    <property type="entry name" value="B-box zinc-binding domain"/>
    <property type="match status" value="1"/>
</dbReference>
<protein>
    <recommendedName>
        <fullName evidence="5">RING-type domain-containing protein</fullName>
    </recommendedName>
</protein>
<evidence type="ECO:0000313" key="6">
    <source>
        <dbReference type="EMBL" id="CAL4071710.1"/>
    </source>
</evidence>
<evidence type="ECO:0000313" key="7">
    <source>
        <dbReference type="Proteomes" id="UP001497623"/>
    </source>
</evidence>
<evidence type="ECO:0000256" key="3">
    <source>
        <dbReference type="PROSITE-ProRule" id="PRU00175"/>
    </source>
</evidence>
<dbReference type="PANTHER" id="PTHR25462:SF296">
    <property type="entry name" value="MEIOTIC P26, ISOFORM F"/>
    <property type="match status" value="1"/>
</dbReference>
<dbReference type="InterPro" id="IPR013083">
    <property type="entry name" value="Znf_RING/FYVE/PHD"/>
</dbReference>
<gene>
    <name evidence="6" type="ORF">MNOR_LOCUS8626</name>
</gene>
<dbReference type="PANTHER" id="PTHR25462">
    <property type="entry name" value="BONUS, ISOFORM C-RELATED"/>
    <property type="match status" value="1"/>
</dbReference>
<dbReference type="SUPFAM" id="SSF57850">
    <property type="entry name" value="RING/U-box"/>
    <property type="match status" value="1"/>
</dbReference>